<keyword evidence="1" id="KW-0597">Phosphoprotein</keyword>
<dbReference type="CTD" id="100003476"/>
<dbReference type="Pfam" id="PF15388">
    <property type="entry name" value="FAM117"/>
    <property type="match status" value="1"/>
</dbReference>
<feature type="region of interest" description="Disordered" evidence="2">
    <location>
        <begin position="232"/>
        <end position="284"/>
    </location>
</feature>
<organism evidence="3 4">
    <name type="scientific">Chanos chanos</name>
    <name type="common">Milkfish</name>
    <name type="synonym">Mugil chanos</name>
    <dbReference type="NCBI Taxonomy" id="29144"/>
    <lineage>
        <taxon>Eukaryota</taxon>
        <taxon>Metazoa</taxon>
        <taxon>Chordata</taxon>
        <taxon>Craniata</taxon>
        <taxon>Vertebrata</taxon>
        <taxon>Euteleostomi</taxon>
        <taxon>Actinopterygii</taxon>
        <taxon>Neopterygii</taxon>
        <taxon>Teleostei</taxon>
        <taxon>Ostariophysi</taxon>
        <taxon>Gonorynchiformes</taxon>
        <taxon>Chanidae</taxon>
        <taxon>Chanos</taxon>
    </lineage>
</organism>
<dbReference type="OrthoDB" id="10037581at2759"/>
<dbReference type="AlphaFoldDB" id="A0A6J2WGE7"/>
<feature type="compositionally biased region" description="Low complexity" evidence="2">
    <location>
        <begin position="114"/>
        <end position="159"/>
    </location>
</feature>
<dbReference type="PANTHER" id="PTHR14972">
    <property type="entry name" value="AGAP011572-PA"/>
    <property type="match status" value="1"/>
</dbReference>
<reference evidence="4" key="1">
    <citation type="submission" date="2025-08" db="UniProtKB">
        <authorList>
            <consortium name="RefSeq"/>
        </authorList>
    </citation>
    <scope>IDENTIFICATION</scope>
</reference>
<dbReference type="Proteomes" id="UP000504632">
    <property type="component" value="Chromosome 10"/>
</dbReference>
<feature type="region of interest" description="Disordered" evidence="2">
    <location>
        <begin position="351"/>
        <end position="422"/>
    </location>
</feature>
<gene>
    <name evidence="4" type="primary">fam117bb</name>
</gene>
<accession>A0A6J2WGE7</accession>
<feature type="compositionally biased region" description="Gly residues" evidence="2">
    <location>
        <begin position="20"/>
        <end position="41"/>
    </location>
</feature>
<dbReference type="InParanoid" id="A0A6J2WGE7"/>
<dbReference type="PANTHER" id="PTHR14972:SF6">
    <property type="entry name" value="PROTEIN FAM117B"/>
    <property type="match status" value="1"/>
</dbReference>
<feature type="compositionally biased region" description="Polar residues" evidence="2">
    <location>
        <begin position="63"/>
        <end position="85"/>
    </location>
</feature>
<feature type="compositionally biased region" description="Polar residues" evidence="2">
    <location>
        <begin position="475"/>
        <end position="494"/>
    </location>
</feature>
<dbReference type="InterPro" id="IPR026642">
    <property type="entry name" value="Glcci1/FAM117"/>
</dbReference>
<feature type="region of interest" description="Disordered" evidence="2">
    <location>
        <begin position="1"/>
        <end position="178"/>
    </location>
</feature>
<dbReference type="FunCoup" id="A0A6J2WGE7">
    <property type="interactions" value="221"/>
</dbReference>
<protein>
    <submittedName>
        <fullName evidence="4">Protein FAM117B</fullName>
    </submittedName>
</protein>
<feature type="compositionally biased region" description="Polar residues" evidence="2">
    <location>
        <begin position="97"/>
        <end position="108"/>
    </location>
</feature>
<feature type="region of interest" description="Disordered" evidence="2">
    <location>
        <begin position="460"/>
        <end position="555"/>
    </location>
</feature>
<evidence type="ECO:0000313" key="4">
    <source>
        <dbReference type="RefSeq" id="XP_030643408.1"/>
    </source>
</evidence>
<evidence type="ECO:0000256" key="2">
    <source>
        <dbReference type="SAM" id="MobiDB-lite"/>
    </source>
</evidence>
<feature type="compositionally biased region" description="Basic and acidic residues" evidence="2">
    <location>
        <begin position="522"/>
        <end position="531"/>
    </location>
</feature>
<keyword evidence="3" id="KW-1185">Reference proteome</keyword>
<feature type="region of interest" description="Disordered" evidence="2">
    <location>
        <begin position="618"/>
        <end position="647"/>
    </location>
</feature>
<dbReference type="GeneID" id="115823495"/>
<evidence type="ECO:0000256" key="1">
    <source>
        <dbReference type="ARBA" id="ARBA00022553"/>
    </source>
</evidence>
<feature type="compositionally biased region" description="Low complexity" evidence="2">
    <location>
        <begin position="233"/>
        <end position="251"/>
    </location>
</feature>
<proteinExistence type="predicted"/>
<evidence type="ECO:0000313" key="3">
    <source>
        <dbReference type="Proteomes" id="UP000504632"/>
    </source>
</evidence>
<name>A0A6J2WGE7_CHACN</name>
<feature type="compositionally biased region" description="Low complexity" evidence="2">
    <location>
        <begin position="495"/>
        <end position="508"/>
    </location>
</feature>
<dbReference type="RefSeq" id="XP_030643408.1">
    <property type="nucleotide sequence ID" value="XM_030787548.1"/>
</dbReference>
<sequence length="647" mass="68251">MSQKFRKNGSPTSNPSLTSGVGGGTAAGGSVGSGIGSGGSLLGRLLPMKATVPFQLKPPAQPPLQTRSVHTGGSRGNSPTHNNGTGKCLSGGYEATSVRTSASHSRSPTRAVLSGVSSLPPSSTPTCTPHPNTVSVATSLSASSRSSSSPTVTPYVSASGLAGPPVKQPQTHSFPADASSHLNVQHSNVCVNPGLTVPPYPVSGSPPCCSPSQQQLQWFSESSMLTASAPQVSSFSASPSSSSSSSSSLSSGGHRGKPLPPSLQWSPEHDRVSPERFSPSSPVCKERCKLPVSSSVSSAGGTSGSGYIHRTSSLDALTGPYLSGHWPRDGNLVPSSPCMWDKATQTPSAWTDDCLEKKNSSHKRSASWSSNDQLKEIAKLRQQLQRSKHSSRQHRDKDRKSPFNGHHPPINQSQAPTPKSALIPIPISKSSVSRFRNSVEGLNQEIERIIIKDSGNDMLIPQDVPDGHRAPLPVSSHSASSHCVDTQTPSAGTNSDSSSRSQSVSPSSLGLNGESPLPAHDSLTDNQERDQASGSPFPKYASSPKPNNSYMFKREPPEGCERVKVFEETQVKLLQEVPLFLSPDKNKVNFIPKSSSAFCPVNILKPLLPAPELTLKSPGQDLGPLESLHTNPVPPETWCNQRARAYP</sequence>